<protein>
    <submittedName>
        <fullName evidence="1">Uncharacterized protein</fullName>
    </submittedName>
</protein>
<proteinExistence type="predicted"/>
<accession>A0ABD3RE88</accession>
<keyword evidence="2" id="KW-1185">Reference proteome</keyword>
<comment type="caution">
    <text evidence="1">The sequence shown here is derived from an EMBL/GenBank/DDBJ whole genome shotgun (WGS) entry which is preliminary data.</text>
</comment>
<evidence type="ECO:0000313" key="1">
    <source>
        <dbReference type="EMBL" id="KAL3811094.1"/>
    </source>
</evidence>
<reference evidence="1 2" key="1">
    <citation type="submission" date="2024-10" db="EMBL/GenBank/DDBJ databases">
        <title>Updated reference genomes for cyclostephanoid diatoms.</title>
        <authorList>
            <person name="Roberts W.R."/>
            <person name="Alverson A.J."/>
        </authorList>
    </citation>
    <scope>NUCLEOTIDE SEQUENCE [LARGE SCALE GENOMIC DNA]</scope>
    <source>
        <strain evidence="1 2">AJA228-03</strain>
    </source>
</reference>
<gene>
    <name evidence="1" type="ORF">ACHAXA_008071</name>
</gene>
<dbReference type="EMBL" id="JALLPB020000282">
    <property type="protein sequence ID" value="KAL3811094.1"/>
    <property type="molecule type" value="Genomic_DNA"/>
</dbReference>
<sequence>MVAIANNKSIINNLVKNKDVRSTSIDSFSSTVNARHDDSRCFFHLKEPLSSDHVSSQFILVQAKKEDHRDNDDNNASDDVDAASESLEFVEILPPKGEAHLSRNAKNDVQLLDLRMRKKALSSIVVLSSASCPRARELLDAHNGHLIDVGSRILEGLRDAAPSRLAARVGDYNGNLFYEMQAANRDIGSIIVDDQRRRRRRSRGGGLKYDESIALQESSIRRDVEVFEASIRRSLCQRNISYRGSYMTTERTMFQPAHVDYDYDILQTYGKKLYLSFFPLTQEGAFLQLWRDAIVEVKSKVETGWKSNHYNENDCIDDIVEGTVVFIPYGKMLIVPSDTIHGGGFRRGMGGNLRFHLYIALEDDDTDVRGKGTKLLDHPMNKYTDRRDKRRELCERYVDSNGLNHLLGNFFEDQIE</sequence>
<dbReference type="AlphaFoldDB" id="A0ABD3RE88"/>
<evidence type="ECO:0000313" key="2">
    <source>
        <dbReference type="Proteomes" id="UP001530377"/>
    </source>
</evidence>
<organism evidence="1 2">
    <name type="scientific">Cyclostephanos tholiformis</name>
    <dbReference type="NCBI Taxonomy" id="382380"/>
    <lineage>
        <taxon>Eukaryota</taxon>
        <taxon>Sar</taxon>
        <taxon>Stramenopiles</taxon>
        <taxon>Ochrophyta</taxon>
        <taxon>Bacillariophyta</taxon>
        <taxon>Coscinodiscophyceae</taxon>
        <taxon>Thalassiosirophycidae</taxon>
        <taxon>Stephanodiscales</taxon>
        <taxon>Stephanodiscaceae</taxon>
        <taxon>Cyclostephanos</taxon>
    </lineage>
</organism>
<name>A0ABD3RE88_9STRA</name>
<dbReference type="Proteomes" id="UP001530377">
    <property type="component" value="Unassembled WGS sequence"/>
</dbReference>